<feature type="transmembrane region" description="Helical" evidence="2">
    <location>
        <begin position="460"/>
        <end position="480"/>
    </location>
</feature>
<feature type="transmembrane region" description="Helical" evidence="2">
    <location>
        <begin position="395"/>
        <end position="413"/>
    </location>
</feature>
<evidence type="ECO:0000256" key="2">
    <source>
        <dbReference type="SAM" id="Phobius"/>
    </source>
</evidence>
<reference evidence="4" key="1">
    <citation type="journal article" date="2019" name="Int. J. Syst. Evol. Microbiol.">
        <title>The Global Catalogue of Microorganisms (GCM) 10K type strain sequencing project: providing services to taxonomists for standard genome sequencing and annotation.</title>
        <authorList>
            <consortium name="The Broad Institute Genomics Platform"/>
            <consortium name="The Broad Institute Genome Sequencing Center for Infectious Disease"/>
            <person name="Wu L."/>
            <person name="Ma J."/>
        </authorList>
    </citation>
    <scope>NUCLEOTIDE SEQUENCE [LARGE SCALE GENOMIC DNA]</scope>
    <source>
        <strain evidence="4">JCM 1365</strain>
    </source>
</reference>
<feature type="transmembrane region" description="Helical" evidence="2">
    <location>
        <begin position="355"/>
        <end position="375"/>
    </location>
</feature>
<accession>A0ABQ2HZL9</accession>
<dbReference type="EMBL" id="BMNZ01000004">
    <property type="protein sequence ID" value="GGM96255.1"/>
    <property type="molecule type" value="Genomic_DNA"/>
</dbReference>
<dbReference type="RefSeq" id="WP_030196009.1">
    <property type="nucleotide sequence ID" value="NZ_BMNZ01000004.1"/>
</dbReference>
<protein>
    <submittedName>
        <fullName evidence="3">Uncharacterized protein</fullName>
    </submittedName>
</protein>
<feature type="transmembrane region" description="Helical" evidence="2">
    <location>
        <begin position="292"/>
        <end position="313"/>
    </location>
</feature>
<feature type="transmembrane region" description="Helical" evidence="2">
    <location>
        <begin position="95"/>
        <end position="115"/>
    </location>
</feature>
<keyword evidence="2" id="KW-0812">Transmembrane</keyword>
<comment type="caution">
    <text evidence="3">The sequence shown here is derived from an EMBL/GenBank/DDBJ whole genome shotgun (WGS) entry which is preliminary data.</text>
</comment>
<keyword evidence="2" id="KW-0472">Membrane</keyword>
<evidence type="ECO:0000313" key="4">
    <source>
        <dbReference type="Proteomes" id="UP000623461"/>
    </source>
</evidence>
<keyword evidence="2" id="KW-1133">Transmembrane helix</keyword>
<name>A0ABQ2HZL9_9MICO</name>
<gene>
    <name evidence="3" type="ORF">GCM10009721_23470</name>
</gene>
<keyword evidence="4" id="KW-1185">Reference proteome</keyword>
<organism evidence="3 4">
    <name type="scientific">Terrabacter tumescens</name>
    <dbReference type="NCBI Taxonomy" id="60443"/>
    <lineage>
        <taxon>Bacteria</taxon>
        <taxon>Bacillati</taxon>
        <taxon>Actinomycetota</taxon>
        <taxon>Actinomycetes</taxon>
        <taxon>Micrococcales</taxon>
        <taxon>Intrasporangiaceae</taxon>
        <taxon>Terrabacter</taxon>
    </lineage>
</organism>
<proteinExistence type="predicted"/>
<feature type="transmembrane region" description="Helical" evidence="2">
    <location>
        <begin position="255"/>
        <end position="280"/>
    </location>
</feature>
<feature type="transmembrane region" description="Helical" evidence="2">
    <location>
        <begin position="59"/>
        <end position="83"/>
    </location>
</feature>
<feature type="region of interest" description="Disordered" evidence="1">
    <location>
        <begin position="1"/>
        <end position="32"/>
    </location>
</feature>
<evidence type="ECO:0000313" key="3">
    <source>
        <dbReference type="EMBL" id="GGM96255.1"/>
    </source>
</evidence>
<evidence type="ECO:0000256" key="1">
    <source>
        <dbReference type="SAM" id="MobiDB-lite"/>
    </source>
</evidence>
<feature type="transmembrane region" description="Helical" evidence="2">
    <location>
        <begin position="425"/>
        <end position="454"/>
    </location>
</feature>
<sequence length="501" mass="53374">MVDRGGQDQTHAPDATRDGTGAARADVGDVPDDVSVSDQLAWDAEVGSTRPPSGPVVRAWLRALPAWVLGVGLVTVATAWPWLLLMGWLHRGGAYFWWFGVGCVVVVALTWLRFLDERVLRAVPGIRGPSAQRERELTAALAAAGAPPATVWLGRVGTDRTLCLATPTRCHVVVPLEQTVDDAALAADAVKRLRTSAPWLRPLVVVARAAWLGPFTLLTQTMLRRLGLGSGTVPGVGRDAPEPGRLDASDAVDPVTTAVAFVSAGLTGYATAGAVAALLGEGDRLSLNSRNPWATVLSYLFIAALTWMVIAVWPKTWAPISVDGARSRGKAPLWRETNDPREARRNRAVIAGRRSLVQVFGAFGSWFVASMWLMWAPLGLAERFGWIEPATTPFQLVYLALVVPGLALGIYAFRSAWDLQRGNPFFVLLWAAVYVVTTGLTPLLVWCLVAAGAVDETSGPALLVAHVVVGGALAGTLGALGRHVLQRRGVVVTARASPTRS</sequence>
<dbReference type="Proteomes" id="UP000623461">
    <property type="component" value="Unassembled WGS sequence"/>
</dbReference>